<keyword evidence="1" id="KW-0472">Membrane</keyword>
<evidence type="ECO:0000313" key="2">
    <source>
        <dbReference type="EMBL" id="SMA32547.1"/>
    </source>
</evidence>
<feature type="transmembrane region" description="Helical" evidence="1">
    <location>
        <begin position="176"/>
        <end position="198"/>
    </location>
</feature>
<protein>
    <recommendedName>
        <fullName evidence="4">Queuosine precursor transporter</fullName>
    </recommendedName>
</protein>
<dbReference type="EMBL" id="FWPT01000001">
    <property type="protein sequence ID" value="SMA32547.1"/>
    <property type="molecule type" value="Genomic_DNA"/>
</dbReference>
<feature type="transmembrane region" description="Helical" evidence="1">
    <location>
        <begin position="137"/>
        <end position="156"/>
    </location>
</feature>
<dbReference type="OrthoDB" id="6194735at2"/>
<organism evidence="2 3">
    <name type="scientific">Parendozoicomonas haliclonae</name>
    <dbReference type="NCBI Taxonomy" id="1960125"/>
    <lineage>
        <taxon>Bacteria</taxon>
        <taxon>Pseudomonadati</taxon>
        <taxon>Pseudomonadota</taxon>
        <taxon>Gammaproteobacteria</taxon>
        <taxon>Oceanospirillales</taxon>
        <taxon>Endozoicomonadaceae</taxon>
        <taxon>Parendozoicomonas</taxon>
    </lineage>
</organism>
<dbReference type="AlphaFoldDB" id="A0A1X7ADS2"/>
<accession>A0A1X7ADS2</accession>
<evidence type="ECO:0008006" key="4">
    <source>
        <dbReference type="Google" id="ProtNLM"/>
    </source>
</evidence>
<feature type="transmembrane region" description="Helical" evidence="1">
    <location>
        <begin position="7"/>
        <end position="25"/>
    </location>
</feature>
<feature type="transmembrane region" description="Helical" evidence="1">
    <location>
        <begin position="98"/>
        <end position="117"/>
    </location>
</feature>
<reference evidence="2 3" key="1">
    <citation type="submission" date="2017-03" db="EMBL/GenBank/DDBJ databases">
        <authorList>
            <person name="Afonso C.L."/>
            <person name="Miller P.J."/>
            <person name="Scott M.A."/>
            <person name="Spackman E."/>
            <person name="Goraichik I."/>
            <person name="Dimitrov K.M."/>
            <person name="Suarez D.L."/>
            <person name="Swayne D.E."/>
        </authorList>
    </citation>
    <scope>NUCLEOTIDE SEQUENCE [LARGE SCALE GENOMIC DNA]</scope>
    <source>
        <strain evidence="2">SB41UT1</strain>
    </source>
</reference>
<keyword evidence="1" id="KW-1133">Transmembrane helix</keyword>
<dbReference type="Proteomes" id="UP000196573">
    <property type="component" value="Unassembled WGS sequence"/>
</dbReference>
<sequence>MTPLQKYGLWLIIFSAASVISQYGSTIPFSLGTWFGIDVWLPLSAITVIPLLDVGRSFVQHYAEQAEVPFRKTLFHMLTIPTTVAFFCSWKAGLPYPIFLGAIVAVNVGGYIDIRVFRWVRFISEKPHVRMRFSNAVATASGSLAFFLIAFTNWPVALGLPTNDLAKSWDMITVGIIAQACTIWVAGIVMAHIIAWLIERLESDDREDTVAAEVSAQSLSEAD</sequence>
<evidence type="ECO:0000313" key="3">
    <source>
        <dbReference type="Proteomes" id="UP000196573"/>
    </source>
</evidence>
<dbReference type="RefSeq" id="WP_087105949.1">
    <property type="nucleotide sequence ID" value="NZ_CBCSCN010000012.1"/>
</dbReference>
<gene>
    <name evidence="2" type="ORF">EHSB41UT_00162</name>
</gene>
<evidence type="ECO:0000256" key="1">
    <source>
        <dbReference type="SAM" id="Phobius"/>
    </source>
</evidence>
<name>A0A1X7ADS2_9GAMM</name>
<keyword evidence="1" id="KW-0812">Transmembrane</keyword>
<keyword evidence="3" id="KW-1185">Reference proteome</keyword>
<proteinExistence type="predicted"/>